<evidence type="ECO:0000313" key="3">
    <source>
        <dbReference type="Proteomes" id="UP000228964"/>
    </source>
</evidence>
<sequence>MDRCLDSGGASGLGYPDILKVLLDHYLALKDWSRVAILYQQSARLEPKNAKILIELAKVYKELGDKNRAIETAKKVGEIDPQFKASADIFIDSLK</sequence>
<keyword evidence="1" id="KW-0802">TPR repeat</keyword>
<evidence type="ECO:0000313" key="2">
    <source>
        <dbReference type="EMBL" id="PIT94704.1"/>
    </source>
</evidence>
<gene>
    <name evidence="2" type="ORF">COT96_02805</name>
</gene>
<dbReference type="AlphaFoldDB" id="A0A2M6WPP9"/>
<dbReference type="PROSITE" id="PS50005">
    <property type="entry name" value="TPR"/>
    <property type="match status" value="1"/>
</dbReference>
<dbReference type="Gene3D" id="1.25.40.10">
    <property type="entry name" value="Tetratricopeptide repeat domain"/>
    <property type="match status" value="1"/>
</dbReference>
<feature type="repeat" description="TPR" evidence="1">
    <location>
        <begin position="50"/>
        <end position="83"/>
    </location>
</feature>
<dbReference type="Proteomes" id="UP000228964">
    <property type="component" value="Unassembled WGS sequence"/>
</dbReference>
<accession>A0A2M6WPP9</accession>
<dbReference type="EMBL" id="PFAO01000070">
    <property type="protein sequence ID" value="PIT94704.1"/>
    <property type="molecule type" value="Genomic_DNA"/>
</dbReference>
<name>A0A2M6WPP9_9BACT</name>
<dbReference type="InterPro" id="IPR019734">
    <property type="entry name" value="TPR_rpt"/>
</dbReference>
<organism evidence="2 3">
    <name type="scientific">Candidatus Falkowbacteria bacterium CG10_big_fil_rev_8_21_14_0_10_38_22</name>
    <dbReference type="NCBI Taxonomy" id="1974564"/>
    <lineage>
        <taxon>Bacteria</taxon>
        <taxon>Candidatus Falkowiibacteriota</taxon>
    </lineage>
</organism>
<dbReference type="SUPFAM" id="SSF48452">
    <property type="entry name" value="TPR-like"/>
    <property type="match status" value="1"/>
</dbReference>
<protein>
    <submittedName>
        <fullName evidence="2">Uncharacterized protein</fullName>
    </submittedName>
</protein>
<proteinExistence type="predicted"/>
<comment type="caution">
    <text evidence="2">The sequence shown here is derived from an EMBL/GenBank/DDBJ whole genome shotgun (WGS) entry which is preliminary data.</text>
</comment>
<reference evidence="3" key="1">
    <citation type="submission" date="2017-09" db="EMBL/GenBank/DDBJ databases">
        <title>Depth-based differentiation of microbial function through sediment-hosted aquifers and enrichment of novel symbionts in the deep terrestrial subsurface.</title>
        <authorList>
            <person name="Probst A.J."/>
            <person name="Ladd B."/>
            <person name="Jarett J.K."/>
            <person name="Geller-Mcgrath D.E."/>
            <person name="Sieber C.M.K."/>
            <person name="Emerson J.B."/>
            <person name="Anantharaman K."/>
            <person name="Thomas B.C."/>
            <person name="Malmstrom R."/>
            <person name="Stieglmeier M."/>
            <person name="Klingl A."/>
            <person name="Woyke T."/>
            <person name="Ryan C.M."/>
            <person name="Banfield J.F."/>
        </authorList>
    </citation>
    <scope>NUCLEOTIDE SEQUENCE [LARGE SCALE GENOMIC DNA]</scope>
</reference>
<evidence type="ECO:0000256" key="1">
    <source>
        <dbReference type="PROSITE-ProRule" id="PRU00339"/>
    </source>
</evidence>
<dbReference type="Pfam" id="PF14559">
    <property type="entry name" value="TPR_19"/>
    <property type="match status" value="1"/>
</dbReference>
<dbReference type="InterPro" id="IPR011990">
    <property type="entry name" value="TPR-like_helical_dom_sf"/>
</dbReference>